<accession>A0AAV3SDG3</accession>
<evidence type="ECO:0000256" key="2">
    <source>
        <dbReference type="SAM" id="MobiDB-lite"/>
    </source>
</evidence>
<dbReference type="EMBL" id="BAAADN010000017">
    <property type="protein sequence ID" value="GAA0455463.1"/>
    <property type="molecule type" value="Genomic_DNA"/>
</dbReference>
<proteinExistence type="predicted"/>
<dbReference type="KEGG" id="hdo:MUK72_00065"/>
<dbReference type="Proteomes" id="UP000830542">
    <property type="component" value="Chromosome"/>
</dbReference>
<evidence type="ECO:0000313" key="5">
    <source>
        <dbReference type="Proteomes" id="UP000830542"/>
    </source>
</evidence>
<feature type="region of interest" description="Disordered" evidence="2">
    <location>
        <begin position="52"/>
        <end position="71"/>
    </location>
</feature>
<protein>
    <submittedName>
        <fullName evidence="3">Uncharacterized protein</fullName>
    </submittedName>
</protein>
<evidence type="ECO:0000313" key="6">
    <source>
        <dbReference type="Proteomes" id="UP001500962"/>
    </source>
</evidence>
<sequence length="71" mass="8266">MSASKRIPVSEEHWEELGDLKGAGQSWDDVIGDLVKHYKRARLFREVHEARESDEFRSLDEVIPPEDTKDE</sequence>
<reference evidence="4" key="2">
    <citation type="submission" date="2022-04" db="EMBL/GenBank/DDBJ databases">
        <title>Sequencing and genomic assembly of Halococcus dombrowskii.</title>
        <authorList>
            <person name="Lim S.W."/>
            <person name="MacLea K.S."/>
        </authorList>
    </citation>
    <scope>NUCLEOTIDE SEQUENCE</scope>
    <source>
        <strain evidence="4">H4</strain>
    </source>
</reference>
<dbReference type="RefSeq" id="WP_004054573.1">
    <property type="nucleotide sequence ID" value="NZ_BAAADN010000017.1"/>
</dbReference>
<dbReference type="Pfam" id="PF02697">
    <property type="entry name" value="VAPB_antitox"/>
    <property type="match status" value="1"/>
</dbReference>
<dbReference type="AlphaFoldDB" id="A0AAV3SDG3"/>
<dbReference type="InterPro" id="IPR003847">
    <property type="entry name" value="Put_antitoxin"/>
</dbReference>
<organism evidence="3 6">
    <name type="scientific">Halococcus dombrowskii</name>
    <dbReference type="NCBI Taxonomy" id="179637"/>
    <lineage>
        <taxon>Archaea</taxon>
        <taxon>Methanobacteriati</taxon>
        <taxon>Methanobacteriota</taxon>
        <taxon>Stenosarchaea group</taxon>
        <taxon>Halobacteria</taxon>
        <taxon>Halobacteriales</taxon>
        <taxon>Halococcaceae</taxon>
        <taxon>Halococcus</taxon>
    </lineage>
</organism>
<keyword evidence="5" id="KW-1185">Reference proteome</keyword>
<dbReference type="GeneID" id="71760195"/>
<reference evidence="3" key="3">
    <citation type="submission" date="2023-12" db="EMBL/GenBank/DDBJ databases">
        <authorList>
            <person name="Sun Q."/>
            <person name="Inoue M."/>
        </authorList>
    </citation>
    <scope>NUCLEOTIDE SEQUENCE</scope>
    <source>
        <strain evidence="3">JCM 12289</strain>
    </source>
</reference>
<evidence type="ECO:0000313" key="3">
    <source>
        <dbReference type="EMBL" id="GAA0455463.1"/>
    </source>
</evidence>
<evidence type="ECO:0000313" key="4">
    <source>
        <dbReference type="EMBL" id="UOO95138.1"/>
    </source>
</evidence>
<dbReference type="EMBL" id="CP095005">
    <property type="protein sequence ID" value="UOO95138.1"/>
    <property type="molecule type" value="Genomic_DNA"/>
</dbReference>
<reference evidence="3" key="1">
    <citation type="journal article" date="2014" name="Int. J. Syst. Evol. Microbiol.">
        <title>Complete genome sequence of Corynebacterium casei LMG S-19264T (=DSM 44701T), isolated from a smear-ripened cheese.</title>
        <authorList>
            <consortium name="US DOE Joint Genome Institute (JGI-PGF)"/>
            <person name="Walter F."/>
            <person name="Albersmeier A."/>
            <person name="Kalinowski J."/>
            <person name="Ruckert C."/>
        </authorList>
    </citation>
    <scope>NUCLEOTIDE SEQUENCE</scope>
    <source>
        <strain evidence="3">JCM 12289</strain>
    </source>
</reference>
<dbReference type="Proteomes" id="UP001500962">
    <property type="component" value="Unassembled WGS sequence"/>
</dbReference>
<name>A0AAV3SDG3_HALDO</name>
<evidence type="ECO:0000256" key="1">
    <source>
        <dbReference type="ARBA" id="ARBA00022649"/>
    </source>
</evidence>
<gene>
    <name evidence="3" type="ORF">GCM10008985_09140</name>
    <name evidence="4" type="ORF">MUK72_00065</name>
</gene>
<keyword evidence="1" id="KW-1277">Toxin-antitoxin system</keyword>